<dbReference type="Gene3D" id="1.20.80.10">
    <property type="match status" value="1"/>
</dbReference>
<name>A0A913XIN9_EXADI</name>
<feature type="domain" description="MyTH4" evidence="3">
    <location>
        <begin position="38"/>
        <end position="233"/>
    </location>
</feature>
<dbReference type="PANTHER" id="PTHR22692:SF26">
    <property type="entry name" value="SH3 DOMAIN-CONTAINING PROTEIN"/>
    <property type="match status" value="1"/>
</dbReference>
<organism evidence="4 5">
    <name type="scientific">Exaiptasia diaphana</name>
    <name type="common">Tropical sea anemone</name>
    <name type="synonym">Aiptasia pulchella</name>
    <dbReference type="NCBI Taxonomy" id="2652724"/>
    <lineage>
        <taxon>Eukaryota</taxon>
        <taxon>Metazoa</taxon>
        <taxon>Cnidaria</taxon>
        <taxon>Anthozoa</taxon>
        <taxon>Hexacorallia</taxon>
        <taxon>Actiniaria</taxon>
        <taxon>Aiptasiidae</taxon>
        <taxon>Exaiptasia</taxon>
    </lineage>
</organism>
<dbReference type="InterPro" id="IPR019749">
    <property type="entry name" value="Band_41_domain"/>
</dbReference>
<dbReference type="InterPro" id="IPR014352">
    <property type="entry name" value="FERM/acyl-CoA-bd_prot_sf"/>
</dbReference>
<dbReference type="Pfam" id="PF00784">
    <property type="entry name" value="MyTH4"/>
    <property type="match status" value="1"/>
</dbReference>
<dbReference type="PROSITE" id="PS51016">
    <property type="entry name" value="MYTH4"/>
    <property type="match status" value="1"/>
</dbReference>
<dbReference type="SMART" id="SM00139">
    <property type="entry name" value="MyTH4"/>
    <property type="match status" value="1"/>
</dbReference>
<dbReference type="InterPro" id="IPR000857">
    <property type="entry name" value="MyTH4_dom"/>
</dbReference>
<feature type="domain" description="FERM" evidence="2">
    <location>
        <begin position="238"/>
        <end position="560"/>
    </location>
</feature>
<proteinExistence type="inferred from homology"/>
<dbReference type="KEGG" id="epa:110243207"/>
<dbReference type="SMART" id="SM00295">
    <property type="entry name" value="B41"/>
    <property type="match status" value="1"/>
</dbReference>
<dbReference type="GO" id="GO:0005856">
    <property type="term" value="C:cytoskeleton"/>
    <property type="evidence" value="ECO:0007669"/>
    <property type="project" value="InterPro"/>
</dbReference>
<dbReference type="Gene3D" id="2.30.29.30">
    <property type="entry name" value="Pleckstrin-homology domain (PH domain)/Phosphotyrosine-binding domain (PTB)"/>
    <property type="match status" value="1"/>
</dbReference>
<evidence type="ECO:0000256" key="1">
    <source>
        <dbReference type="ARBA" id="ARBA00008314"/>
    </source>
</evidence>
<dbReference type="Proteomes" id="UP000887567">
    <property type="component" value="Unplaced"/>
</dbReference>
<dbReference type="SUPFAM" id="SSF47031">
    <property type="entry name" value="Second domain of FERM"/>
    <property type="match status" value="1"/>
</dbReference>
<dbReference type="EnsemblMetazoa" id="XM_021049286.2">
    <property type="protein sequence ID" value="XP_020904945.1"/>
    <property type="gene ID" value="LOC110243207"/>
</dbReference>
<dbReference type="Pfam" id="PF21989">
    <property type="entry name" value="RA_2"/>
    <property type="match status" value="1"/>
</dbReference>
<dbReference type="Gene3D" id="3.10.20.90">
    <property type="entry name" value="Phosphatidylinositol 3-kinase Catalytic Subunit, Chain A, domain 1"/>
    <property type="match status" value="1"/>
</dbReference>
<protein>
    <submittedName>
        <fullName evidence="4">Uncharacterized protein</fullName>
    </submittedName>
</protein>
<keyword evidence="5" id="KW-1185">Reference proteome</keyword>
<dbReference type="CDD" id="cd17092">
    <property type="entry name" value="FERM1_F1_Myosin-VII"/>
    <property type="match status" value="1"/>
</dbReference>
<accession>A0A913XIN9</accession>
<dbReference type="OrthoDB" id="6108017at2759"/>
<evidence type="ECO:0000259" key="2">
    <source>
        <dbReference type="PROSITE" id="PS50057"/>
    </source>
</evidence>
<dbReference type="InterPro" id="IPR029071">
    <property type="entry name" value="Ubiquitin-like_domsf"/>
</dbReference>
<comment type="similarity">
    <text evidence="1">Belongs to the TRAFAC class myosin-kinesin ATPase superfamily. Myosin family.</text>
</comment>
<dbReference type="Pfam" id="PF21998">
    <property type="entry name" value="FERM_C1_MyoVII"/>
    <property type="match status" value="1"/>
</dbReference>
<dbReference type="InterPro" id="IPR041793">
    <property type="entry name" value="MyoVII_FERM_C1"/>
</dbReference>
<dbReference type="PANTHER" id="PTHR22692">
    <property type="entry name" value="MYOSIN VII, XV"/>
    <property type="match status" value="1"/>
</dbReference>
<dbReference type="PROSITE" id="PS50057">
    <property type="entry name" value="FERM_3"/>
    <property type="match status" value="1"/>
</dbReference>
<evidence type="ECO:0000313" key="4">
    <source>
        <dbReference type="EnsemblMetazoa" id="XP_020904945.1"/>
    </source>
</evidence>
<dbReference type="SUPFAM" id="SSF54236">
    <property type="entry name" value="Ubiquitin-like"/>
    <property type="match status" value="1"/>
</dbReference>
<dbReference type="InterPro" id="IPR051567">
    <property type="entry name" value="Unconventional_Myosin_ATPase"/>
</dbReference>
<dbReference type="GeneID" id="110243207"/>
<sequence>MSSNIEHLSPMEESDDLSKYTFIKYARDNYREGSPSSHTRGSLQKPLHLQDNEHNYEAALTIFHVIQRFMFDLPEPTDSMPDEEDNVFLRTLARNSDFGEGTFKRKIDSVKMPGWTSIPHLSSMSKPTTNMEKVRFICSYGIYCQELRDEIYSQICMQLTNNPSKTSTSRGWIILAVCLGCFPPSEKFINYLRNFLRQGPEGYAEFCENKLMRTMAIGCRKLAPASLELGAAKMEGKIMIPIITMDSKTYEFEVDSSTTCEELLKDFQSKLGLKNIFGFSVFAKQFEEVFNWGCGSDCIMDLISLCEQYAIYKHVSEEERHNWTIFVRKDVFLSSHNAASDPVETNLIYWQIMGGIHVGEYHCTDNNELAELLAKRYYVEYGKIMTDENLGNIVENGGPPNQDYQQHMELTHLVQTKFQSTASIVSLSESGMSKIDVVNLACSKKAWQKDFSRIFNANLISGPKLPKGPVRLFFHSGGVDLLSTKKKSKGAFFLNILFEHIASITNDSPEYMKIKGGRFDTSNYLTIRTYEKSTYTFSSPGAKDMYKLGHTLLEDYKRGDPTLADVYNSP</sequence>
<evidence type="ECO:0000259" key="3">
    <source>
        <dbReference type="PROSITE" id="PS51016"/>
    </source>
</evidence>
<dbReference type="InterPro" id="IPR038185">
    <property type="entry name" value="MyTH4_dom_sf"/>
</dbReference>
<evidence type="ECO:0000313" key="5">
    <source>
        <dbReference type="Proteomes" id="UP000887567"/>
    </source>
</evidence>
<dbReference type="RefSeq" id="XP_020904945.1">
    <property type="nucleotide sequence ID" value="XM_021049286.2"/>
</dbReference>
<dbReference type="InterPro" id="IPR000299">
    <property type="entry name" value="FERM_domain"/>
</dbReference>
<dbReference type="InterPro" id="IPR035963">
    <property type="entry name" value="FERM_2"/>
</dbReference>
<dbReference type="AlphaFoldDB" id="A0A913XIN9"/>
<dbReference type="InterPro" id="IPR011993">
    <property type="entry name" value="PH-like_dom_sf"/>
</dbReference>
<dbReference type="Gene3D" id="1.25.40.530">
    <property type="entry name" value="MyTH4 domain"/>
    <property type="match status" value="1"/>
</dbReference>
<reference evidence="4" key="1">
    <citation type="submission" date="2022-11" db="UniProtKB">
        <authorList>
            <consortium name="EnsemblMetazoa"/>
        </authorList>
    </citation>
    <scope>IDENTIFICATION</scope>
</reference>
<dbReference type="OMA" id="FAPWFEG"/>